<dbReference type="InterPro" id="IPR029480">
    <property type="entry name" value="Transpos_assoc"/>
</dbReference>
<dbReference type="AlphaFoldDB" id="A0A6V7PED4"/>
<proteinExistence type="predicted"/>
<protein>
    <recommendedName>
        <fullName evidence="1">Transposase-associated domain-containing protein</fullName>
    </recommendedName>
</protein>
<gene>
    <name evidence="2" type="ORF">CB5_LOCUS12450</name>
</gene>
<name>A0A6V7PED4_ANACO</name>
<feature type="domain" description="Transposase-associated" evidence="1">
    <location>
        <begin position="3"/>
        <end position="75"/>
    </location>
</feature>
<evidence type="ECO:0000259" key="1">
    <source>
        <dbReference type="Pfam" id="PF13963"/>
    </source>
</evidence>
<dbReference type="Pfam" id="PF13963">
    <property type="entry name" value="Transpos_assoc"/>
    <property type="match status" value="1"/>
</dbReference>
<sequence>MDKSWIHKSRLSKEYFDGVNDFLNFAFERSSQDEKILCPCLRCSNINWHTREVVKEHLVCNGFLRGYTRWACHGESISPLPPVAIQRTIYKILTTARVNS</sequence>
<dbReference type="EMBL" id="LR862147">
    <property type="protein sequence ID" value="CAD1829239.1"/>
    <property type="molecule type" value="Genomic_DNA"/>
</dbReference>
<reference evidence="2" key="1">
    <citation type="submission" date="2020-07" db="EMBL/GenBank/DDBJ databases">
        <authorList>
            <person name="Lin J."/>
        </authorList>
    </citation>
    <scope>NUCLEOTIDE SEQUENCE</scope>
</reference>
<evidence type="ECO:0000313" key="2">
    <source>
        <dbReference type="EMBL" id="CAD1829239.1"/>
    </source>
</evidence>
<organism evidence="2">
    <name type="scientific">Ananas comosus var. bracteatus</name>
    <name type="common">red pineapple</name>
    <dbReference type="NCBI Taxonomy" id="296719"/>
    <lineage>
        <taxon>Eukaryota</taxon>
        <taxon>Viridiplantae</taxon>
        <taxon>Streptophyta</taxon>
        <taxon>Embryophyta</taxon>
        <taxon>Tracheophyta</taxon>
        <taxon>Spermatophyta</taxon>
        <taxon>Magnoliopsida</taxon>
        <taxon>Liliopsida</taxon>
        <taxon>Poales</taxon>
        <taxon>Bromeliaceae</taxon>
        <taxon>Bromelioideae</taxon>
        <taxon>Ananas</taxon>
    </lineage>
</organism>
<accession>A0A6V7PED4</accession>